<dbReference type="NCBIfam" id="TIGR00800">
    <property type="entry name" value="ncs1"/>
    <property type="match status" value="1"/>
</dbReference>
<dbReference type="FunFam" id="1.10.4160.10:FF:000001">
    <property type="entry name" value="Uracil permease, putative"/>
    <property type="match status" value="1"/>
</dbReference>
<dbReference type="AlphaFoldDB" id="A0A0D2NRH9"/>
<evidence type="ECO:0000256" key="6">
    <source>
        <dbReference type="SAM" id="Phobius"/>
    </source>
</evidence>
<dbReference type="Pfam" id="PF02133">
    <property type="entry name" value="Transp_cyt_pur"/>
    <property type="match status" value="1"/>
</dbReference>
<dbReference type="Proteomes" id="UP000054270">
    <property type="component" value="Unassembled WGS sequence"/>
</dbReference>
<keyword evidence="3 6" id="KW-0812">Transmembrane</keyword>
<accession>A0A0D2NRH9</accession>
<reference evidence="8" key="1">
    <citation type="submission" date="2014-04" db="EMBL/GenBank/DDBJ databases">
        <title>Evolutionary Origins and Diversification of the Mycorrhizal Mutualists.</title>
        <authorList>
            <consortium name="DOE Joint Genome Institute"/>
            <consortium name="Mycorrhizal Genomics Consortium"/>
            <person name="Kohler A."/>
            <person name="Kuo A."/>
            <person name="Nagy L.G."/>
            <person name="Floudas D."/>
            <person name="Copeland A."/>
            <person name="Barry K.W."/>
            <person name="Cichocki N."/>
            <person name="Veneault-Fourrey C."/>
            <person name="LaButti K."/>
            <person name="Lindquist E.A."/>
            <person name="Lipzen A."/>
            <person name="Lundell T."/>
            <person name="Morin E."/>
            <person name="Murat C."/>
            <person name="Riley R."/>
            <person name="Ohm R."/>
            <person name="Sun H."/>
            <person name="Tunlid A."/>
            <person name="Henrissat B."/>
            <person name="Grigoriev I.V."/>
            <person name="Hibbett D.S."/>
            <person name="Martin F."/>
        </authorList>
    </citation>
    <scope>NUCLEOTIDE SEQUENCE [LARGE SCALE GENOMIC DNA]</scope>
    <source>
        <strain evidence="8">FD-334 SS-4</strain>
    </source>
</reference>
<evidence type="ECO:0000313" key="8">
    <source>
        <dbReference type="Proteomes" id="UP000054270"/>
    </source>
</evidence>
<dbReference type="PANTHER" id="PTHR30618">
    <property type="entry name" value="NCS1 FAMILY PURINE/PYRIMIDINE TRANSPORTER"/>
    <property type="match status" value="1"/>
</dbReference>
<dbReference type="OrthoDB" id="2018619at2759"/>
<dbReference type="PANTHER" id="PTHR30618:SF2">
    <property type="entry name" value="ALLANTOIN PERMEASE-RELATED"/>
    <property type="match status" value="1"/>
</dbReference>
<evidence type="ECO:0000313" key="7">
    <source>
        <dbReference type="EMBL" id="KJA21384.1"/>
    </source>
</evidence>
<dbReference type="InterPro" id="IPR012681">
    <property type="entry name" value="NCS1"/>
</dbReference>
<evidence type="ECO:0000256" key="4">
    <source>
        <dbReference type="ARBA" id="ARBA00022989"/>
    </source>
</evidence>
<comment type="subcellular location">
    <subcellularLocation>
        <location evidence="1">Membrane</location>
        <topology evidence="1">Multi-pass membrane protein</topology>
    </subcellularLocation>
</comment>
<protein>
    <recommendedName>
        <fullName evidence="9">NCS1 nucleoside transporter family</fullName>
    </recommendedName>
</protein>
<evidence type="ECO:0000256" key="2">
    <source>
        <dbReference type="ARBA" id="ARBA00008974"/>
    </source>
</evidence>
<gene>
    <name evidence="7" type="ORF">HYPSUDRAFT_67730</name>
</gene>
<dbReference type="GO" id="GO:0005886">
    <property type="term" value="C:plasma membrane"/>
    <property type="evidence" value="ECO:0007669"/>
    <property type="project" value="TreeGrafter"/>
</dbReference>
<evidence type="ECO:0000256" key="5">
    <source>
        <dbReference type="ARBA" id="ARBA00023136"/>
    </source>
</evidence>
<evidence type="ECO:0000256" key="3">
    <source>
        <dbReference type="ARBA" id="ARBA00022692"/>
    </source>
</evidence>
<feature type="transmembrane region" description="Helical" evidence="6">
    <location>
        <begin position="199"/>
        <end position="216"/>
    </location>
</feature>
<evidence type="ECO:0000256" key="1">
    <source>
        <dbReference type="ARBA" id="ARBA00004141"/>
    </source>
</evidence>
<dbReference type="InterPro" id="IPR045225">
    <property type="entry name" value="Uracil/uridine/allantoin_perm"/>
</dbReference>
<feature type="transmembrane region" description="Helical" evidence="6">
    <location>
        <begin position="236"/>
        <end position="256"/>
    </location>
</feature>
<dbReference type="OMA" id="GWNWRAV"/>
<feature type="transmembrane region" description="Helical" evidence="6">
    <location>
        <begin position="365"/>
        <end position="383"/>
    </location>
</feature>
<proteinExistence type="inferred from homology"/>
<comment type="similarity">
    <text evidence="2">Belongs to the purine-cytosine permease (2.A.39) family.</text>
</comment>
<feature type="transmembrane region" description="Helical" evidence="6">
    <location>
        <begin position="95"/>
        <end position="115"/>
    </location>
</feature>
<dbReference type="InterPro" id="IPR001248">
    <property type="entry name" value="Pur-cyt_permease"/>
</dbReference>
<sequence>MGILKKLEVPHAPGLTYKQMLLTNDDLAPVPEAQWTWKSLNFVSFWIADSFNVNTWMIASSMVQLGLSWWQAWVCVWIGYGFVAPFIAMNARPGAVFHVTFPVVARTSFGVYGSLWCTFNRGAMACVWYGVQASIGGDCVKVLLRAMWPSVNDIPNHMPASSGTNTRDFMCFFLFWLISLPAIWFPIHQIRHLFTLKSIVTPIAGIVFFVWCIVKAKGVGPIISQPSTLHGSELSWSMVVSLMSCISNMATLVTNAPDFASRAKTPGAALWPQLFAVPISFSVVSFIGIIVSSSSQAIYGEAIWSPIDLLGRFLDDSPSSATRFGVWFIAFAFIIAQLGTNISANSISAGCDLTALCPRFLNIRRGGYVAAIVGICMLPWNLLKNSNSFTSYLSAYSVFLSSIAGVMITDYYVIRRGHYNVADLYRAERDSWYYYTYGFNFRAYAAYISGILINVVGFAGATGRTVPLAATRVYQMSFFTGFGVSALIYYTLNRAYPVRGAAAKWEEVDVSSFNDSASARASVSDVSGSIKSKIEAENMYKA</sequence>
<feature type="transmembrane region" description="Helical" evidence="6">
    <location>
        <begin position="169"/>
        <end position="187"/>
    </location>
</feature>
<feature type="transmembrane region" description="Helical" evidence="6">
    <location>
        <begin position="434"/>
        <end position="461"/>
    </location>
</feature>
<feature type="transmembrane region" description="Helical" evidence="6">
    <location>
        <begin position="395"/>
        <end position="414"/>
    </location>
</feature>
<feature type="transmembrane region" description="Helical" evidence="6">
    <location>
        <begin position="70"/>
        <end position="88"/>
    </location>
</feature>
<dbReference type="GO" id="GO:0015205">
    <property type="term" value="F:nucleobase transmembrane transporter activity"/>
    <property type="evidence" value="ECO:0007669"/>
    <property type="project" value="TreeGrafter"/>
</dbReference>
<organism evidence="7 8">
    <name type="scientific">Hypholoma sublateritium (strain FD-334 SS-4)</name>
    <dbReference type="NCBI Taxonomy" id="945553"/>
    <lineage>
        <taxon>Eukaryota</taxon>
        <taxon>Fungi</taxon>
        <taxon>Dikarya</taxon>
        <taxon>Basidiomycota</taxon>
        <taxon>Agaricomycotina</taxon>
        <taxon>Agaricomycetes</taxon>
        <taxon>Agaricomycetidae</taxon>
        <taxon>Agaricales</taxon>
        <taxon>Agaricineae</taxon>
        <taxon>Strophariaceae</taxon>
        <taxon>Hypholoma</taxon>
    </lineage>
</organism>
<evidence type="ECO:0008006" key="9">
    <source>
        <dbReference type="Google" id="ProtNLM"/>
    </source>
</evidence>
<dbReference type="CDD" id="cd11482">
    <property type="entry name" value="SLC-NCS1sbd_NRT1-like"/>
    <property type="match status" value="1"/>
</dbReference>
<feature type="transmembrane region" description="Helical" evidence="6">
    <location>
        <begin position="268"/>
        <end position="291"/>
    </location>
</feature>
<dbReference type="STRING" id="945553.A0A0D2NRH9"/>
<dbReference type="EMBL" id="KN817558">
    <property type="protein sequence ID" value="KJA21384.1"/>
    <property type="molecule type" value="Genomic_DNA"/>
</dbReference>
<keyword evidence="4 6" id="KW-1133">Transmembrane helix</keyword>
<keyword evidence="8" id="KW-1185">Reference proteome</keyword>
<feature type="transmembrane region" description="Helical" evidence="6">
    <location>
        <begin position="473"/>
        <end position="492"/>
    </location>
</feature>
<keyword evidence="5 6" id="KW-0472">Membrane</keyword>
<dbReference type="Gene3D" id="1.10.4160.10">
    <property type="entry name" value="Hydantoin permease"/>
    <property type="match status" value="1"/>
</dbReference>
<feature type="transmembrane region" description="Helical" evidence="6">
    <location>
        <begin position="324"/>
        <end position="344"/>
    </location>
</feature>
<name>A0A0D2NRH9_HYPSF</name>